<dbReference type="AlphaFoldDB" id="A0A151RT31"/>
<protein>
    <submittedName>
        <fullName evidence="2">Copia protein</fullName>
    </submittedName>
</protein>
<evidence type="ECO:0000313" key="3">
    <source>
        <dbReference type="Proteomes" id="UP000075243"/>
    </source>
</evidence>
<dbReference type="PANTHER" id="PTHR11439:SF500">
    <property type="entry name" value="RNA-DIRECTED DNA POLYMERASE"/>
    <property type="match status" value="1"/>
</dbReference>
<keyword evidence="3" id="KW-1185">Reference proteome</keyword>
<name>A0A151RT31_CAJCA</name>
<dbReference type="SUPFAM" id="SSF56672">
    <property type="entry name" value="DNA/RNA polymerases"/>
    <property type="match status" value="1"/>
</dbReference>
<reference evidence="2" key="1">
    <citation type="journal article" date="2012" name="Nat. Biotechnol.">
        <title>Draft genome sequence of pigeonpea (Cajanus cajan), an orphan legume crop of resource-poor farmers.</title>
        <authorList>
            <person name="Varshney R.K."/>
            <person name="Chen W."/>
            <person name="Li Y."/>
            <person name="Bharti A.K."/>
            <person name="Saxena R.K."/>
            <person name="Schlueter J.A."/>
            <person name="Donoghue M.T."/>
            <person name="Azam S."/>
            <person name="Fan G."/>
            <person name="Whaley A.M."/>
            <person name="Farmer A.D."/>
            <person name="Sheridan J."/>
            <person name="Iwata A."/>
            <person name="Tuteja R."/>
            <person name="Penmetsa R.V."/>
            <person name="Wu W."/>
            <person name="Upadhyaya H.D."/>
            <person name="Yang S.P."/>
            <person name="Shah T."/>
            <person name="Saxena K.B."/>
            <person name="Michael T."/>
            <person name="McCombie W.R."/>
            <person name="Yang B."/>
            <person name="Zhang G."/>
            <person name="Yang H."/>
            <person name="Wang J."/>
            <person name="Spillane C."/>
            <person name="Cook D.R."/>
            <person name="May G.D."/>
            <person name="Xu X."/>
            <person name="Jackson S.A."/>
        </authorList>
    </citation>
    <scope>NUCLEOTIDE SEQUENCE [LARGE SCALE GENOMIC DNA]</scope>
</reference>
<dbReference type="EMBL" id="KQ483583">
    <property type="protein sequence ID" value="KYP45673.1"/>
    <property type="molecule type" value="Genomic_DNA"/>
</dbReference>
<dbReference type="Pfam" id="PF07727">
    <property type="entry name" value="RVT_2"/>
    <property type="match status" value="1"/>
</dbReference>
<dbReference type="PANTHER" id="PTHR11439">
    <property type="entry name" value="GAG-POL-RELATED RETROTRANSPOSON"/>
    <property type="match status" value="1"/>
</dbReference>
<dbReference type="InterPro" id="IPR043502">
    <property type="entry name" value="DNA/RNA_pol_sf"/>
</dbReference>
<evidence type="ECO:0000259" key="1">
    <source>
        <dbReference type="Pfam" id="PF07727"/>
    </source>
</evidence>
<dbReference type="OMA" id="SANHVHH"/>
<accession>A0A151RT31</accession>
<dbReference type="InterPro" id="IPR013103">
    <property type="entry name" value="RVT_2"/>
</dbReference>
<organism evidence="2 3">
    <name type="scientific">Cajanus cajan</name>
    <name type="common">Pigeon pea</name>
    <name type="synonym">Cajanus indicus</name>
    <dbReference type="NCBI Taxonomy" id="3821"/>
    <lineage>
        <taxon>Eukaryota</taxon>
        <taxon>Viridiplantae</taxon>
        <taxon>Streptophyta</taxon>
        <taxon>Embryophyta</taxon>
        <taxon>Tracheophyta</taxon>
        <taxon>Spermatophyta</taxon>
        <taxon>Magnoliopsida</taxon>
        <taxon>eudicotyledons</taxon>
        <taxon>Gunneridae</taxon>
        <taxon>Pentapetalae</taxon>
        <taxon>rosids</taxon>
        <taxon>fabids</taxon>
        <taxon>Fabales</taxon>
        <taxon>Fabaceae</taxon>
        <taxon>Papilionoideae</taxon>
        <taxon>50 kb inversion clade</taxon>
        <taxon>NPAAA clade</taxon>
        <taxon>indigoferoid/millettioid clade</taxon>
        <taxon>Phaseoleae</taxon>
        <taxon>Cajanus</taxon>
    </lineage>
</organism>
<sequence>MSQPPGFESSDKSLVCKLHKAIYGLKQAPRAWFDKLKATLFHLNFQINKCDPSLFVYSHANNVIYILVYVDDIIINGNNTTFLRNIVSQLNSAFSLKDLGRLDYFLGIEVKPNSDGSLTLTQSKYIHDLLNRTNMENSNSITSPMVSGCKLSKSGSDKFLDVSLYRSVVGALQYATITRPEVSFSVNKVCQFMSNPLEHHWSAVKRILRYLKGTMSLGLHLQPAPTNSPLSIHAYCDADWASDPDDRRSTSGAAIFVGPNLISWWSKKQIVVARSSTEAEYRSLALATAEVLWIQTLLSELHVSHHSPVIYCDNMSTVALAHNPVLHARTKHMELDLFFVREKVAANLLHVVHVPATDQYADILTKSLSPSRFCELRSKLKLADSSPHPT</sequence>
<dbReference type="Gramene" id="C.cajan_29866.t">
    <property type="protein sequence ID" value="C.cajan_29866.t.cds1"/>
    <property type="gene ID" value="C.cajan_29866"/>
</dbReference>
<evidence type="ECO:0000313" key="2">
    <source>
        <dbReference type="EMBL" id="KYP45673.1"/>
    </source>
</evidence>
<feature type="domain" description="Reverse transcriptase Ty1/copia-type" evidence="1">
    <location>
        <begin position="1"/>
        <end position="146"/>
    </location>
</feature>
<dbReference type="CDD" id="cd09272">
    <property type="entry name" value="RNase_HI_RT_Ty1"/>
    <property type="match status" value="1"/>
</dbReference>
<proteinExistence type="predicted"/>
<dbReference type="Proteomes" id="UP000075243">
    <property type="component" value="Unassembled WGS sequence"/>
</dbReference>
<gene>
    <name evidence="2" type="ORF">KK1_032787</name>
</gene>